<keyword evidence="3" id="KW-1185">Reference proteome</keyword>
<dbReference type="Proteomes" id="UP001597185">
    <property type="component" value="Unassembled WGS sequence"/>
</dbReference>
<name>A0ABD6BYX0_9EURY</name>
<evidence type="ECO:0000313" key="2">
    <source>
        <dbReference type="EMBL" id="MFD1570378.1"/>
    </source>
</evidence>
<comment type="caution">
    <text evidence="2">The sequence shown here is derived from an EMBL/GenBank/DDBJ whole genome shotgun (WGS) entry which is preliminary data.</text>
</comment>
<feature type="compositionally biased region" description="Basic and acidic residues" evidence="1">
    <location>
        <begin position="9"/>
        <end position="18"/>
    </location>
</feature>
<accession>A0ABD6BYX0</accession>
<gene>
    <name evidence="2" type="ORF">ACFR9T_07205</name>
</gene>
<protein>
    <submittedName>
        <fullName evidence="2">Uncharacterized protein</fullName>
    </submittedName>
</protein>
<dbReference type="RefSeq" id="WP_256418132.1">
    <property type="nucleotide sequence ID" value="NZ_JANHDL010000004.1"/>
</dbReference>
<dbReference type="Gene3D" id="2.60.120.560">
    <property type="entry name" value="Exo-inulinase, domain 1"/>
    <property type="match status" value="1"/>
</dbReference>
<dbReference type="EMBL" id="JBHUDB010000002">
    <property type="protein sequence ID" value="MFD1570378.1"/>
    <property type="molecule type" value="Genomic_DNA"/>
</dbReference>
<dbReference type="AlphaFoldDB" id="A0ABD6BYX0"/>
<proteinExistence type="predicted"/>
<evidence type="ECO:0000256" key="1">
    <source>
        <dbReference type="SAM" id="MobiDB-lite"/>
    </source>
</evidence>
<feature type="region of interest" description="Disordered" evidence="1">
    <location>
        <begin position="1"/>
        <end position="20"/>
    </location>
</feature>
<organism evidence="2 3">
    <name type="scientific">Halorubrum laminariae</name>
    <dbReference type="NCBI Taxonomy" id="1433523"/>
    <lineage>
        <taxon>Archaea</taxon>
        <taxon>Methanobacteriati</taxon>
        <taxon>Methanobacteriota</taxon>
        <taxon>Stenosarchaea group</taxon>
        <taxon>Halobacteria</taxon>
        <taxon>Halobacteriales</taxon>
        <taxon>Haloferacaceae</taxon>
        <taxon>Halorubrum</taxon>
    </lineage>
</organism>
<evidence type="ECO:0000313" key="3">
    <source>
        <dbReference type="Proteomes" id="UP001597185"/>
    </source>
</evidence>
<sequence length="250" mass="27012">MTDGSSRFTSDRRLRGDTSWESESDWAAGVAENVDVVDGGLVARDQLVESGELPSNVVDDFESGSLSEYGYIDSPLEVTQARAFNGSWSLRDDHPERTSEVFAVSTSGLDNYPKAGDVISYRNYIESSSAGDPVSQFYFAAQSESAYPDGYCVNLDRNNNGVELLRDGSVLDSAGVRPPADEWLRVQIVWGQDGQIDVVVEDSDGSEVTSLDALDPTYVAGGIGFACNYYGAGSGSGIDEEVYWDEILTT</sequence>
<reference evidence="2 3" key="1">
    <citation type="journal article" date="2019" name="Int. J. Syst. Evol. Microbiol.">
        <title>The Global Catalogue of Microorganisms (GCM) 10K type strain sequencing project: providing services to taxonomists for standard genome sequencing and annotation.</title>
        <authorList>
            <consortium name="The Broad Institute Genomics Platform"/>
            <consortium name="The Broad Institute Genome Sequencing Center for Infectious Disease"/>
            <person name="Wu L."/>
            <person name="Ma J."/>
        </authorList>
    </citation>
    <scope>NUCLEOTIDE SEQUENCE [LARGE SCALE GENOMIC DNA]</scope>
    <source>
        <strain evidence="2 3">CGMCC 1.12689</strain>
    </source>
</reference>